<name>A0ABR5MSH4_9BACI</name>
<protein>
    <recommendedName>
        <fullName evidence="3">Transposase</fullName>
    </recommendedName>
</protein>
<comment type="caution">
    <text evidence="1">The sequence shown here is derived from an EMBL/GenBank/DDBJ whole genome shotgun (WGS) entry which is preliminary data.</text>
</comment>
<evidence type="ECO:0000313" key="1">
    <source>
        <dbReference type="EMBL" id="KPN13742.1"/>
    </source>
</evidence>
<evidence type="ECO:0008006" key="3">
    <source>
        <dbReference type="Google" id="ProtNLM"/>
    </source>
</evidence>
<organism evidence="1 2">
    <name type="scientific">Bacillus australimaris</name>
    <dbReference type="NCBI Taxonomy" id="1326968"/>
    <lineage>
        <taxon>Bacteria</taxon>
        <taxon>Bacillati</taxon>
        <taxon>Bacillota</taxon>
        <taxon>Bacilli</taxon>
        <taxon>Bacillales</taxon>
        <taxon>Bacillaceae</taxon>
        <taxon>Bacillus</taxon>
    </lineage>
</organism>
<keyword evidence="2" id="KW-1185">Reference proteome</keyword>
<accession>A0ABR5MSH4</accession>
<reference evidence="1 2" key="1">
    <citation type="submission" date="2015-07" db="EMBL/GenBank/DDBJ databases">
        <title>Bacillus zhangzhouensis sp. nov. and Bacillus nanhaiticus sp. nov.</title>
        <authorList>
            <person name="Liu Y."/>
            <person name="Lai Q."/>
            <person name="Shao Z."/>
        </authorList>
    </citation>
    <scope>NUCLEOTIDE SEQUENCE [LARGE SCALE GENOMIC DNA]</scope>
    <source>
        <strain evidence="1 2">NH7I_1</strain>
    </source>
</reference>
<dbReference type="EMBL" id="LGYN01000026">
    <property type="protein sequence ID" value="KPN13742.1"/>
    <property type="molecule type" value="Genomic_DNA"/>
</dbReference>
<dbReference type="Proteomes" id="UP000050272">
    <property type="component" value="Unassembled WGS sequence"/>
</dbReference>
<proteinExistence type="predicted"/>
<gene>
    <name evidence="1" type="ORF">AKG37_11460</name>
</gene>
<sequence>MSMISVDPLASLDIFGQQRISIQEPHLTKSHIVNTLRLQKKRNDVNKQDAQIPNVFAYFFKKERWTA</sequence>
<evidence type="ECO:0000313" key="2">
    <source>
        <dbReference type="Proteomes" id="UP000050272"/>
    </source>
</evidence>